<evidence type="ECO:0000313" key="5">
    <source>
        <dbReference type="Proteomes" id="UP001596157"/>
    </source>
</evidence>
<dbReference type="InterPro" id="IPR036736">
    <property type="entry name" value="ACP-like_sf"/>
</dbReference>
<dbReference type="PROSITE" id="PS00012">
    <property type="entry name" value="PHOSPHOPANTETHEINE"/>
    <property type="match status" value="1"/>
</dbReference>
<keyword evidence="2" id="KW-0597">Phosphoprotein</keyword>
<comment type="caution">
    <text evidence="4">The sequence shown here is derived from an EMBL/GenBank/DDBJ whole genome shotgun (WGS) entry which is preliminary data.</text>
</comment>
<proteinExistence type="predicted"/>
<feature type="domain" description="Carrier" evidence="3">
    <location>
        <begin position="29"/>
        <end position="76"/>
    </location>
</feature>
<dbReference type="EMBL" id="JBHSKF010000011">
    <property type="protein sequence ID" value="MFC5289412.1"/>
    <property type="molecule type" value="Genomic_DNA"/>
</dbReference>
<dbReference type="InterPro" id="IPR009081">
    <property type="entry name" value="PP-bd_ACP"/>
</dbReference>
<name>A0ABW0EPR9_9PSEU</name>
<evidence type="ECO:0000256" key="1">
    <source>
        <dbReference type="ARBA" id="ARBA00022450"/>
    </source>
</evidence>
<keyword evidence="5" id="KW-1185">Reference proteome</keyword>
<dbReference type="SUPFAM" id="SSF47336">
    <property type="entry name" value="ACP-like"/>
    <property type="match status" value="1"/>
</dbReference>
<dbReference type="InterPro" id="IPR006162">
    <property type="entry name" value="Ppantetheine_attach_site"/>
</dbReference>
<organism evidence="4 5">
    <name type="scientific">Actinokineospora guangxiensis</name>
    <dbReference type="NCBI Taxonomy" id="1490288"/>
    <lineage>
        <taxon>Bacteria</taxon>
        <taxon>Bacillati</taxon>
        <taxon>Actinomycetota</taxon>
        <taxon>Actinomycetes</taxon>
        <taxon>Pseudonocardiales</taxon>
        <taxon>Pseudonocardiaceae</taxon>
        <taxon>Actinokineospora</taxon>
    </lineage>
</organism>
<evidence type="ECO:0000313" key="4">
    <source>
        <dbReference type="EMBL" id="MFC5289412.1"/>
    </source>
</evidence>
<dbReference type="Pfam" id="PF00550">
    <property type="entry name" value="PP-binding"/>
    <property type="match status" value="1"/>
</dbReference>
<evidence type="ECO:0000259" key="3">
    <source>
        <dbReference type="Pfam" id="PF00550"/>
    </source>
</evidence>
<protein>
    <submittedName>
        <fullName evidence="4">Phosphopantetheine-binding protein</fullName>
    </submittedName>
</protein>
<sequence>MSIIDPATQPLTRDVVLDDLRGMLAVVLDQYGADVEELAEIGEHTLFHDDLGLESIDLVAVGALLAERYGEQVNLAAHLAEFELDEVIGLRIGVLVELVMARTGH</sequence>
<dbReference type="RefSeq" id="WP_378249261.1">
    <property type="nucleotide sequence ID" value="NZ_JBHSKF010000011.1"/>
</dbReference>
<dbReference type="Proteomes" id="UP001596157">
    <property type="component" value="Unassembled WGS sequence"/>
</dbReference>
<evidence type="ECO:0000256" key="2">
    <source>
        <dbReference type="ARBA" id="ARBA00022553"/>
    </source>
</evidence>
<accession>A0ABW0EPR9</accession>
<keyword evidence="1" id="KW-0596">Phosphopantetheine</keyword>
<gene>
    <name evidence="4" type="ORF">ACFPM7_20365</name>
</gene>
<reference evidence="5" key="1">
    <citation type="journal article" date="2019" name="Int. J. Syst. Evol. Microbiol.">
        <title>The Global Catalogue of Microorganisms (GCM) 10K type strain sequencing project: providing services to taxonomists for standard genome sequencing and annotation.</title>
        <authorList>
            <consortium name="The Broad Institute Genomics Platform"/>
            <consortium name="The Broad Institute Genome Sequencing Center for Infectious Disease"/>
            <person name="Wu L."/>
            <person name="Ma J."/>
        </authorList>
    </citation>
    <scope>NUCLEOTIDE SEQUENCE [LARGE SCALE GENOMIC DNA]</scope>
    <source>
        <strain evidence="5">CCUG 59778</strain>
    </source>
</reference>